<evidence type="ECO:0000313" key="2">
    <source>
        <dbReference type="EMBL" id="KAG0580401.1"/>
    </source>
</evidence>
<keyword evidence="3" id="KW-1185">Reference proteome</keyword>
<evidence type="ECO:0000313" key="3">
    <source>
        <dbReference type="Proteomes" id="UP000822688"/>
    </source>
</evidence>
<dbReference type="AlphaFoldDB" id="A0A8T0IC32"/>
<proteinExistence type="predicted"/>
<accession>A0A8T0IC32</accession>
<feature type="coiled-coil region" evidence="1">
    <location>
        <begin position="79"/>
        <end position="106"/>
    </location>
</feature>
<keyword evidence="1" id="KW-0175">Coiled coil</keyword>
<gene>
    <name evidence="2" type="ORF">KC19_4G170400</name>
</gene>
<organism evidence="2 3">
    <name type="scientific">Ceratodon purpureus</name>
    <name type="common">Fire moss</name>
    <name type="synonym">Dicranum purpureum</name>
    <dbReference type="NCBI Taxonomy" id="3225"/>
    <lineage>
        <taxon>Eukaryota</taxon>
        <taxon>Viridiplantae</taxon>
        <taxon>Streptophyta</taxon>
        <taxon>Embryophyta</taxon>
        <taxon>Bryophyta</taxon>
        <taxon>Bryophytina</taxon>
        <taxon>Bryopsida</taxon>
        <taxon>Dicranidae</taxon>
        <taxon>Pseudoditrichales</taxon>
        <taxon>Ditrichaceae</taxon>
        <taxon>Ceratodon</taxon>
    </lineage>
</organism>
<feature type="coiled-coil region" evidence="1">
    <location>
        <begin position="187"/>
        <end position="274"/>
    </location>
</feature>
<dbReference type="EMBL" id="CM026424">
    <property type="protein sequence ID" value="KAG0580401.1"/>
    <property type="molecule type" value="Genomic_DNA"/>
</dbReference>
<sequence length="315" mass="37359">MGRIRVEMEQAMTSKHCIDMVHSRDLMALRVEDQSSKQIAVDLAHKCKHLELDLEKSMHAAEAAHQELLTSTYERDSTITNLKASLKKMEKDMFAQQEQRKKIEQEWECERKRLLHTIESKEWQDQQIITSKEMAETRLKEDFEFRLTLLQKEKEESERLYREEADLCIKEALMDLRYEEEKQRDLRRTLEGEAADLRAMLSAMEQASTDAETRHTKTIKELTKECTALRKQHAELKEKEKENIEALKGLRKENSELLTEIEGLRAQLDDALTKNHQFYTEIVDYRYHNGELCIFMQNRFDDKCRICSNNTKIRE</sequence>
<dbReference type="Proteomes" id="UP000822688">
    <property type="component" value="Chromosome 4"/>
</dbReference>
<evidence type="ECO:0000256" key="1">
    <source>
        <dbReference type="SAM" id="Coils"/>
    </source>
</evidence>
<protein>
    <submittedName>
        <fullName evidence="2">Uncharacterized protein</fullName>
    </submittedName>
</protein>
<reference evidence="2" key="1">
    <citation type="submission" date="2020-06" db="EMBL/GenBank/DDBJ databases">
        <title>WGS assembly of Ceratodon purpureus strain R40.</title>
        <authorList>
            <person name="Carey S.B."/>
            <person name="Jenkins J."/>
            <person name="Shu S."/>
            <person name="Lovell J.T."/>
            <person name="Sreedasyam A."/>
            <person name="Maumus F."/>
            <person name="Tiley G.P."/>
            <person name="Fernandez-Pozo N."/>
            <person name="Barry K."/>
            <person name="Chen C."/>
            <person name="Wang M."/>
            <person name="Lipzen A."/>
            <person name="Daum C."/>
            <person name="Saski C.A."/>
            <person name="Payton A.C."/>
            <person name="Mcbreen J.C."/>
            <person name="Conrad R.E."/>
            <person name="Kollar L.M."/>
            <person name="Olsson S."/>
            <person name="Huttunen S."/>
            <person name="Landis J.B."/>
            <person name="Wickett N.J."/>
            <person name="Johnson M.G."/>
            <person name="Rensing S.A."/>
            <person name="Grimwood J."/>
            <person name="Schmutz J."/>
            <person name="Mcdaniel S.F."/>
        </authorList>
    </citation>
    <scope>NUCLEOTIDE SEQUENCE</scope>
    <source>
        <strain evidence="2">R40</strain>
    </source>
</reference>
<name>A0A8T0IC32_CERPU</name>
<comment type="caution">
    <text evidence="2">The sequence shown here is derived from an EMBL/GenBank/DDBJ whole genome shotgun (WGS) entry which is preliminary data.</text>
</comment>